<accession>A0A7J7ESB8</accession>
<protein>
    <submittedName>
        <fullName evidence="2">Uncharacterized protein</fullName>
    </submittedName>
</protein>
<dbReference type="AlphaFoldDB" id="A0A7J7ESB8"/>
<reference evidence="2 3" key="1">
    <citation type="journal article" date="2020" name="Mol. Biol. Evol.">
        <title>Interspecific Gene Flow and the Evolution of Specialization in Black and White Rhinoceros.</title>
        <authorList>
            <person name="Moodley Y."/>
            <person name="Westbury M.V."/>
            <person name="Russo I.M."/>
            <person name="Gopalakrishnan S."/>
            <person name="Rakotoarivelo A."/>
            <person name="Olsen R.A."/>
            <person name="Prost S."/>
            <person name="Tunstall T."/>
            <person name="Ryder O.A."/>
            <person name="Dalen L."/>
            <person name="Bruford M.W."/>
        </authorList>
    </citation>
    <scope>NUCLEOTIDE SEQUENCE [LARGE SCALE GENOMIC DNA]</scope>
    <source>
        <strain evidence="2">SBR-YM</strain>
        <tissue evidence="2">Skin</tissue>
    </source>
</reference>
<sequence>MSVQLTSRREIRKIMGMEDDDAQDSTQLHNKGLSTPPASPPWDGLPTLLTTEEPLLVGVLPWDHTSSHWFRMVIHQCLWSLKMRCVHDWCQHSIHFSSPECFHLICKSCTQSEDSKPLSLRKSFH</sequence>
<organism evidence="2 3">
    <name type="scientific">Diceros bicornis minor</name>
    <name type="common">South-central black rhinoceros</name>
    <dbReference type="NCBI Taxonomy" id="77932"/>
    <lineage>
        <taxon>Eukaryota</taxon>
        <taxon>Metazoa</taxon>
        <taxon>Chordata</taxon>
        <taxon>Craniata</taxon>
        <taxon>Vertebrata</taxon>
        <taxon>Euteleostomi</taxon>
        <taxon>Mammalia</taxon>
        <taxon>Eutheria</taxon>
        <taxon>Laurasiatheria</taxon>
        <taxon>Perissodactyla</taxon>
        <taxon>Rhinocerotidae</taxon>
        <taxon>Diceros</taxon>
    </lineage>
</organism>
<evidence type="ECO:0000313" key="3">
    <source>
        <dbReference type="Proteomes" id="UP000551758"/>
    </source>
</evidence>
<feature type="compositionally biased region" description="Polar residues" evidence="1">
    <location>
        <begin position="24"/>
        <end position="33"/>
    </location>
</feature>
<name>A0A7J7ESB8_DICBM</name>
<keyword evidence="3" id="KW-1185">Reference proteome</keyword>
<comment type="caution">
    <text evidence="2">The sequence shown here is derived from an EMBL/GenBank/DDBJ whole genome shotgun (WGS) entry which is preliminary data.</text>
</comment>
<proteinExistence type="predicted"/>
<dbReference type="EMBL" id="JACDTQ010002427">
    <property type="protein sequence ID" value="KAF5918715.1"/>
    <property type="molecule type" value="Genomic_DNA"/>
</dbReference>
<feature type="region of interest" description="Disordered" evidence="1">
    <location>
        <begin position="14"/>
        <end position="45"/>
    </location>
</feature>
<dbReference type="Proteomes" id="UP000551758">
    <property type="component" value="Unassembled WGS sequence"/>
</dbReference>
<evidence type="ECO:0000256" key="1">
    <source>
        <dbReference type="SAM" id="MobiDB-lite"/>
    </source>
</evidence>
<gene>
    <name evidence="2" type="ORF">HPG69_005751</name>
</gene>
<evidence type="ECO:0000313" key="2">
    <source>
        <dbReference type="EMBL" id="KAF5918715.1"/>
    </source>
</evidence>